<evidence type="ECO:0000256" key="1">
    <source>
        <dbReference type="SAM" id="SignalP"/>
    </source>
</evidence>
<feature type="chain" id="PRO_5013091942" description="DUF5626 domain-containing protein" evidence="1">
    <location>
        <begin position="27"/>
        <end position="172"/>
    </location>
</feature>
<proteinExistence type="predicted"/>
<evidence type="ECO:0000313" key="2">
    <source>
        <dbReference type="EMBL" id="OPA75174.1"/>
    </source>
</evidence>
<accession>A0A1T2X5M5</accession>
<comment type="caution">
    <text evidence="2">The sequence shown here is derived from an EMBL/GenBank/DDBJ whole genome shotgun (WGS) entry which is preliminary data.</text>
</comment>
<sequence length="172" mass="18632">MKSFKKIAHIILLAVLIVALPTSVFAEVSQVPSENVEAGTYPEHVRIPIKLVPLEGNQLAKGSGTIDGYLDFWSEVDGKTVDANWTVTITTPKTWISYVNMVVTWDIEPYGEQFKYSTFGTPRSVSNQATKSYAFAGKKFATINGSVTCLSSDGSGGVAYAVTPGTIQFEVK</sequence>
<protein>
    <recommendedName>
        <fullName evidence="4">DUF5626 domain-containing protein</fullName>
    </recommendedName>
</protein>
<organism evidence="2 3">
    <name type="scientific">Paenibacillus selenitireducens</name>
    <dbReference type="NCBI Taxonomy" id="1324314"/>
    <lineage>
        <taxon>Bacteria</taxon>
        <taxon>Bacillati</taxon>
        <taxon>Bacillota</taxon>
        <taxon>Bacilli</taxon>
        <taxon>Bacillales</taxon>
        <taxon>Paenibacillaceae</taxon>
        <taxon>Paenibacillus</taxon>
    </lineage>
</organism>
<dbReference type="EMBL" id="MSZX01000009">
    <property type="protein sequence ID" value="OPA75174.1"/>
    <property type="molecule type" value="Genomic_DNA"/>
</dbReference>
<feature type="signal peptide" evidence="1">
    <location>
        <begin position="1"/>
        <end position="26"/>
    </location>
</feature>
<dbReference type="AlphaFoldDB" id="A0A1T2X5M5"/>
<dbReference type="Proteomes" id="UP000190188">
    <property type="component" value="Unassembled WGS sequence"/>
</dbReference>
<evidence type="ECO:0008006" key="4">
    <source>
        <dbReference type="Google" id="ProtNLM"/>
    </source>
</evidence>
<keyword evidence="1" id="KW-0732">Signal</keyword>
<dbReference type="RefSeq" id="WP_078501247.1">
    <property type="nucleotide sequence ID" value="NZ_MSZX01000009.1"/>
</dbReference>
<gene>
    <name evidence="2" type="ORF">BVG16_21450</name>
</gene>
<reference evidence="2 3" key="1">
    <citation type="submission" date="2017-01" db="EMBL/GenBank/DDBJ databases">
        <title>Genome analysis of Paenibacillus selenitrireducens ES3-24.</title>
        <authorList>
            <person name="Xu D."/>
            <person name="Yao R."/>
            <person name="Zheng S."/>
        </authorList>
    </citation>
    <scope>NUCLEOTIDE SEQUENCE [LARGE SCALE GENOMIC DNA]</scope>
    <source>
        <strain evidence="2 3">ES3-24</strain>
    </source>
</reference>
<name>A0A1T2X5M5_9BACL</name>
<keyword evidence="3" id="KW-1185">Reference proteome</keyword>
<evidence type="ECO:0000313" key="3">
    <source>
        <dbReference type="Proteomes" id="UP000190188"/>
    </source>
</evidence>